<dbReference type="Proteomes" id="UP000790709">
    <property type="component" value="Unassembled WGS sequence"/>
</dbReference>
<evidence type="ECO:0000313" key="2">
    <source>
        <dbReference type="Proteomes" id="UP000790709"/>
    </source>
</evidence>
<evidence type="ECO:0000313" key="1">
    <source>
        <dbReference type="EMBL" id="KAH7926497.1"/>
    </source>
</evidence>
<comment type="caution">
    <text evidence="1">The sequence shown here is derived from an EMBL/GenBank/DDBJ whole genome shotgun (WGS) entry which is preliminary data.</text>
</comment>
<organism evidence="1 2">
    <name type="scientific">Leucogyrophana mollusca</name>
    <dbReference type="NCBI Taxonomy" id="85980"/>
    <lineage>
        <taxon>Eukaryota</taxon>
        <taxon>Fungi</taxon>
        <taxon>Dikarya</taxon>
        <taxon>Basidiomycota</taxon>
        <taxon>Agaricomycotina</taxon>
        <taxon>Agaricomycetes</taxon>
        <taxon>Agaricomycetidae</taxon>
        <taxon>Boletales</taxon>
        <taxon>Boletales incertae sedis</taxon>
        <taxon>Leucogyrophana</taxon>
    </lineage>
</organism>
<name>A0ACB8BLV1_9AGAM</name>
<accession>A0ACB8BLV1</accession>
<dbReference type="EMBL" id="MU266381">
    <property type="protein sequence ID" value="KAH7926497.1"/>
    <property type="molecule type" value="Genomic_DNA"/>
</dbReference>
<gene>
    <name evidence="1" type="ORF">BV22DRAFT_1118806</name>
</gene>
<sequence length="514" mass="56717">MQIAISPDGRRIASETQMQEGGMVVWDVLTRKVVHEIRGGVGRLAYSPDGCWIATAPMAKDGVVRLWDADTGRPGRELLECGEYVTCVTFSPDGSRIAAGCDDGPFQVIDVSTGEVVVGPIKGHTKWVTSVVYSPDGRLLITGSWDSSIRVWDSKTGLEVGKPMWHGREVNCISISADGRRIASAGYDDTVRVWDLETRLQVGDSFDATVSVAFSPDGRSVISNKGNDVHLWDTESLPIQGSSPPPTASNPPVGIILHVRGRAYSVTSSILDLPAVPEPVVPYQDGSSPSESESLRRPSFDSILDLPAVLEPGQRRPKKKRPHSTESRRPRLRATEPQQDPPLEPEASSVQLAKPGHKWPRKIRERWRHIQHRKYRVPTDLPDGSPHLPVPLHENPNAPASPELPTNRRARRERNADAQENTRAPHSRARPSSSQNEANVALGQADLRLVIAPPRGRKGRRSRARAQRGGVQANSHSDTESQDSDEESVFVDRGCLDAFCFGECFRWWGHRRLQ</sequence>
<keyword evidence="2" id="KW-1185">Reference proteome</keyword>
<proteinExistence type="predicted"/>
<protein>
    <submittedName>
        <fullName evidence="1">WD40 repeat-like protein</fullName>
    </submittedName>
</protein>
<reference evidence="1" key="1">
    <citation type="journal article" date="2021" name="New Phytol.">
        <title>Evolutionary innovations through gain and loss of genes in the ectomycorrhizal Boletales.</title>
        <authorList>
            <person name="Wu G."/>
            <person name="Miyauchi S."/>
            <person name="Morin E."/>
            <person name="Kuo A."/>
            <person name="Drula E."/>
            <person name="Varga T."/>
            <person name="Kohler A."/>
            <person name="Feng B."/>
            <person name="Cao Y."/>
            <person name="Lipzen A."/>
            <person name="Daum C."/>
            <person name="Hundley H."/>
            <person name="Pangilinan J."/>
            <person name="Johnson J."/>
            <person name="Barry K."/>
            <person name="LaButti K."/>
            <person name="Ng V."/>
            <person name="Ahrendt S."/>
            <person name="Min B."/>
            <person name="Choi I.G."/>
            <person name="Park H."/>
            <person name="Plett J.M."/>
            <person name="Magnuson J."/>
            <person name="Spatafora J.W."/>
            <person name="Nagy L.G."/>
            <person name="Henrissat B."/>
            <person name="Grigoriev I.V."/>
            <person name="Yang Z.L."/>
            <person name="Xu J."/>
            <person name="Martin F.M."/>
        </authorList>
    </citation>
    <scope>NUCLEOTIDE SEQUENCE</scope>
    <source>
        <strain evidence="1">KUC20120723A-06</strain>
    </source>
</reference>